<dbReference type="EMBL" id="KE720941">
    <property type="protein sequence ID" value="ERF73619.1"/>
    <property type="molecule type" value="Genomic_DNA"/>
</dbReference>
<dbReference type="AlphaFoldDB" id="U1HW58"/>
<dbReference type="HOGENOM" id="CLU_882861_0_0_1"/>
<accession>U1HW58</accession>
<evidence type="ECO:0000313" key="3">
    <source>
        <dbReference type="Proteomes" id="UP000019373"/>
    </source>
</evidence>
<evidence type="ECO:0000256" key="1">
    <source>
        <dbReference type="SAM" id="MobiDB-lite"/>
    </source>
</evidence>
<evidence type="ECO:0000313" key="2">
    <source>
        <dbReference type="EMBL" id="ERF73619.1"/>
    </source>
</evidence>
<organism evidence="2 3">
    <name type="scientific">Endocarpon pusillum (strain Z07020 / HMAS-L-300199)</name>
    <name type="common">Lichen-forming fungus</name>
    <dbReference type="NCBI Taxonomy" id="1263415"/>
    <lineage>
        <taxon>Eukaryota</taxon>
        <taxon>Fungi</taxon>
        <taxon>Dikarya</taxon>
        <taxon>Ascomycota</taxon>
        <taxon>Pezizomycotina</taxon>
        <taxon>Eurotiomycetes</taxon>
        <taxon>Chaetothyriomycetidae</taxon>
        <taxon>Verrucariales</taxon>
        <taxon>Verrucariaceae</taxon>
        <taxon>Endocarpon</taxon>
    </lineage>
</organism>
<feature type="region of interest" description="Disordered" evidence="1">
    <location>
        <begin position="112"/>
        <end position="212"/>
    </location>
</feature>
<name>U1HW58_ENDPU</name>
<reference evidence="3" key="1">
    <citation type="journal article" date="2014" name="BMC Genomics">
        <title>Genome characteristics reveal the impact of lichenization on lichen-forming fungus Endocarpon pusillum Hedwig (Verrucariales, Ascomycota).</title>
        <authorList>
            <person name="Wang Y.-Y."/>
            <person name="Liu B."/>
            <person name="Zhang X.-Y."/>
            <person name="Zhou Q.-M."/>
            <person name="Zhang T."/>
            <person name="Li H."/>
            <person name="Yu Y.-F."/>
            <person name="Zhang X.-L."/>
            <person name="Hao X.-Y."/>
            <person name="Wang M."/>
            <person name="Wang L."/>
            <person name="Wei J.-C."/>
        </authorList>
    </citation>
    <scope>NUCLEOTIDE SEQUENCE [LARGE SCALE GENOMIC DNA]</scope>
    <source>
        <strain evidence="3">Z07020 / HMAS-L-300199</strain>
    </source>
</reference>
<feature type="compositionally biased region" description="Acidic residues" evidence="1">
    <location>
        <begin position="194"/>
        <end position="211"/>
    </location>
</feature>
<gene>
    <name evidence="2" type="ORF">EPUS_00872</name>
</gene>
<feature type="compositionally biased region" description="Low complexity" evidence="1">
    <location>
        <begin position="124"/>
        <end position="137"/>
    </location>
</feature>
<protein>
    <submittedName>
        <fullName evidence="2">Uncharacterized protein</fullName>
    </submittedName>
</protein>
<sequence>MQPKRDLELLASPFCSLSRQQDFNIWLKFRLHHQQPITVTTTGSISDPAATFTKGRIEILDAETGEMHKHQPNISDGFAKRYPGKYPAQPDVPAQSDPIEVNLLGKNAPSFTTRPALPLPPPVTASLSTSTPTCSLTGNPPSPISLDWKLAPTTGPEPSARSNRENEATTSASRSATRRENGRRISPPSNQLSQEEDEDEEEKGDDPPDEEVLLRLRDGNPVRQSYTFTVNPKQNGLVNAETWNLVSGKDLRADAEEVPVGYGLYEDAVVLDEARLRARLGGETRVQFPVGRLGSSSALRRCVIAAVCYLLSALC</sequence>
<dbReference type="RefSeq" id="XP_007800622.1">
    <property type="nucleotide sequence ID" value="XM_007802431.1"/>
</dbReference>
<dbReference type="Proteomes" id="UP000019373">
    <property type="component" value="Unassembled WGS sequence"/>
</dbReference>
<dbReference type="GeneID" id="19235932"/>
<keyword evidence="3" id="KW-1185">Reference proteome</keyword>
<proteinExistence type="predicted"/>